<dbReference type="InterPro" id="IPR014014">
    <property type="entry name" value="RNA_helicase_DEAD_Q_motif"/>
</dbReference>
<dbReference type="GO" id="GO:0043186">
    <property type="term" value="C:P granule"/>
    <property type="evidence" value="ECO:0007669"/>
    <property type="project" value="UniProtKB-ARBA"/>
</dbReference>
<dbReference type="AlphaFoldDB" id="A0A158Q3G0"/>
<dbReference type="PROSITE" id="PS00039">
    <property type="entry name" value="DEAD_ATP_HELICASE"/>
    <property type="match status" value="1"/>
</dbReference>
<dbReference type="InterPro" id="IPR011545">
    <property type="entry name" value="DEAD/DEAH_box_helicase_dom"/>
</dbReference>
<proteinExistence type="inferred from homology"/>
<dbReference type="PROSITE" id="PS51194">
    <property type="entry name" value="HELICASE_CTER"/>
    <property type="match status" value="1"/>
</dbReference>
<feature type="domain" description="DEAD-box RNA helicase Q" evidence="12">
    <location>
        <begin position="51"/>
        <end position="79"/>
    </location>
</feature>
<dbReference type="GO" id="GO:0003724">
    <property type="term" value="F:RNA helicase activity"/>
    <property type="evidence" value="ECO:0007669"/>
    <property type="project" value="UniProtKB-EC"/>
</dbReference>
<keyword evidence="2 7" id="KW-0378">Hydrolase</keyword>
<comment type="catalytic activity">
    <reaction evidence="8">
        <text>ATP + H2O = ADP + phosphate + H(+)</text>
        <dbReference type="Rhea" id="RHEA:13065"/>
        <dbReference type="ChEBI" id="CHEBI:15377"/>
        <dbReference type="ChEBI" id="CHEBI:15378"/>
        <dbReference type="ChEBI" id="CHEBI:30616"/>
        <dbReference type="ChEBI" id="CHEBI:43474"/>
        <dbReference type="ChEBI" id="CHEBI:456216"/>
        <dbReference type="EC" id="3.6.4.13"/>
    </reaction>
</comment>
<dbReference type="WBParaSite" id="DME_0000233201-mRNA-1">
    <property type="protein sequence ID" value="DME_0000233201-mRNA-1"/>
    <property type="gene ID" value="DME_0000233201"/>
</dbReference>
<evidence type="ECO:0000256" key="1">
    <source>
        <dbReference type="ARBA" id="ARBA00022741"/>
    </source>
</evidence>
<evidence type="ECO:0000256" key="9">
    <source>
        <dbReference type="SAM" id="MobiDB-lite"/>
    </source>
</evidence>
<dbReference type="SUPFAM" id="SSF52540">
    <property type="entry name" value="P-loop containing nucleoside triphosphate hydrolases"/>
    <property type="match status" value="1"/>
</dbReference>
<dbReference type="CDD" id="cd17941">
    <property type="entry name" value="DEADc_DDX10"/>
    <property type="match status" value="1"/>
</dbReference>
<dbReference type="PROSITE" id="PS51195">
    <property type="entry name" value="Q_MOTIF"/>
    <property type="match status" value="1"/>
</dbReference>
<evidence type="ECO:0000313" key="13">
    <source>
        <dbReference type="Proteomes" id="UP000038040"/>
    </source>
</evidence>
<organism evidence="13 14">
    <name type="scientific">Dracunculus medinensis</name>
    <name type="common">Guinea worm</name>
    <dbReference type="NCBI Taxonomy" id="318479"/>
    <lineage>
        <taxon>Eukaryota</taxon>
        <taxon>Metazoa</taxon>
        <taxon>Ecdysozoa</taxon>
        <taxon>Nematoda</taxon>
        <taxon>Chromadorea</taxon>
        <taxon>Rhabditida</taxon>
        <taxon>Spirurina</taxon>
        <taxon>Dracunculoidea</taxon>
        <taxon>Dracunculidae</taxon>
        <taxon>Dracunculus</taxon>
    </lineage>
</organism>
<evidence type="ECO:0000256" key="7">
    <source>
        <dbReference type="RuleBase" id="RU000492"/>
    </source>
</evidence>
<evidence type="ECO:0000256" key="2">
    <source>
        <dbReference type="ARBA" id="ARBA00022801"/>
    </source>
</evidence>
<evidence type="ECO:0000256" key="8">
    <source>
        <dbReference type="RuleBase" id="RU365068"/>
    </source>
</evidence>
<dbReference type="Pfam" id="PF00270">
    <property type="entry name" value="DEAD"/>
    <property type="match status" value="1"/>
</dbReference>
<feature type="short sequence motif" description="Q motif" evidence="6">
    <location>
        <begin position="51"/>
        <end position="79"/>
    </location>
</feature>
<dbReference type="InterPro" id="IPR025313">
    <property type="entry name" value="SPB4-like_CTE"/>
</dbReference>
<feature type="compositionally biased region" description="Basic and acidic residues" evidence="9">
    <location>
        <begin position="1"/>
        <end position="12"/>
    </location>
</feature>
<dbReference type="SMART" id="SM00490">
    <property type="entry name" value="HELICc"/>
    <property type="match status" value="1"/>
</dbReference>
<evidence type="ECO:0000259" key="11">
    <source>
        <dbReference type="PROSITE" id="PS51194"/>
    </source>
</evidence>
<keyword evidence="3 7" id="KW-0347">Helicase</keyword>
<evidence type="ECO:0000256" key="5">
    <source>
        <dbReference type="ARBA" id="ARBA00022884"/>
    </source>
</evidence>
<dbReference type="SMART" id="SM01178">
    <property type="entry name" value="DUF4217"/>
    <property type="match status" value="1"/>
</dbReference>
<feature type="domain" description="Helicase C-terminal" evidence="11">
    <location>
        <begin position="270"/>
        <end position="438"/>
    </location>
</feature>
<evidence type="ECO:0000256" key="6">
    <source>
        <dbReference type="PROSITE-ProRule" id="PRU00552"/>
    </source>
</evidence>
<dbReference type="InterPro" id="IPR001650">
    <property type="entry name" value="Helicase_C-like"/>
</dbReference>
<dbReference type="SMART" id="SM00487">
    <property type="entry name" value="DEXDc"/>
    <property type="match status" value="1"/>
</dbReference>
<reference evidence="14" key="1">
    <citation type="submission" date="2016-04" db="UniProtKB">
        <authorList>
            <consortium name="WormBaseParasite"/>
        </authorList>
    </citation>
    <scope>IDENTIFICATION</scope>
</reference>
<keyword evidence="4 7" id="KW-0067">ATP-binding</keyword>
<comment type="function">
    <text evidence="8">RNA helicase.</text>
</comment>
<dbReference type="EC" id="3.6.4.13" evidence="8"/>
<protein>
    <recommendedName>
        <fullName evidence="8">ATP-dependent RNA helicase</fullName>
        <ecNumber evidence="8">3.6.4.13</ecNumber>
    </recommendedName>
</protein>
<dbReference type="Pfam" id="PF13959">
    <property type="entry name" value="CTE_SPB4"/>
    <property type="match status" value="1"/>
</dbReference>
<sequence>LKRLESLKDSQKSKAMRKTRFEKSKPNEQQIIRSTVAMYEEFAKQDSSELLKFDQIPLSSQTLKGLHENNFYKPTEIQRDSLQYSLTGFDIIGAAKTGSGKTLAILIPMLECLWRKSWSRSVDGLGALIIVPTRELAFQIFHILNKVGAHHQLSAGLLIGGTDVEFEKKRLGSVNILVCTPGRLLQHMDENDSFCCDNLQMLIIDEADRILDLGFQSQMNAILENLPKDRQTLLFSATQTKKVADLTRLALRDPIYISVHEKATQATPEKLIQSYFICEDEEKINILWSFLVNHRKKKSLIFVSCCKQARFLTEIFCHLRPGLSLMGLWGTMNQTKRLEVFNRFDHKSTAALIATDVASRGLDFSRIDMVFQLDCPATVDDYIHRVGRTARMDSKGEAFLALTSSQEAAMFRLLSEKNIPVNKIRKLRSTIAQFPNLKEYAQRSFVAYLRSIFLMQNKDVFDVRTINYEALANSYGLVIVPRVRFLAKQSRIQKGITNDTHLGKKKKTAQESLGMLTSSAKINKEDVTEVPLCLSDSKRSKKPLTKVAVAKKLQKRGIQLSRKKVFLDDENEIIEPSKESSNVNTGFLDIDEIRREMSKIDSEDKLIYKEKKKQSRKVTKRNFYFIFQLK</sequence>
<evidence type="ECO:0000259" key="10">
    <source>
        <dbReference type="PROSITE" id="PS51192"/>
    </source>
</evidence>
<evidence type="ECO:0000259" key="12">
    <source>
        <dbReference type="PROSITE" id="PS51195"/>
    </source>
</evidence>
<feature type="domain" description="Helicase ATP-binding" evidence="10">
    <location>
        <begin position="82"/>
        <end position="257"/>
    </location>
</feature>
<dbReference type="Pfam" id="PF00271">
    <property type="entry name" value="Helicase_C"/>
    <property type="match status" value="1"/>
</dbReference>
<dbReference type="GO" id="GO:0016887">
    <property type="term" value="F:ATP hydrolysis activity"/>
    <property type="evidence" value="ECO:0007669"/>
    <property type="project" value="RHEA"/>
</dbReference>
<comment type="domain">
    <text evidence="8">The Q motif is unique to and characteristic of the DEAD box family of RNA helicases and controls ATP binding and hydrolysis.</text>
</comment>
<dbReference type="InterPro" id="IPR027417">
    <property type="entry name" value="P-loop_NTPase"/>
</dbReference>
<evidence type="ECO:0000256" key="3">
    <source>
        <dbReference type="ARBA" id="ARBA00022806"/>
    </source>
</evidence>
<name>A0A158Q3G0_DRAME</name>
<evidence type="ECO:0000313" key="14">
    <source>
        <dbReference type="WBParaSite" id="DME_0000233201-mRNA-1"/>
    </source>
</evidence>
<keyword evidence="5 8" id="KW-0694">RNA-binding</keyword>
<dbReference type="GO" id="GO:0003723">
    <property type="term" value="F:RNA binding"/>
    <property type="evidence" value="ECO:0007669"/>
    <property type="project" value="UniProtKB-UniRule"/>
</dbReference>
<dbReference type="Proteomes" id="UP000038040">
    <property type="component" value="Unplaced"/>
</dbReference>
<dbReference type="PROSITE" id="PS51192">
    <property type="entry name" value="HELICASE_ATP_BIND_1"/>
    <property type="match status" value="1"/>
</dbReference>
<dbReference type="GO" id="GO:0005524">
    <property type="term" value="F:ATP binding"/>
    <property type="evidence" value="ECO:0007669"/>
    <property type="project" value="UniProtKB-UniRule"/>
</dbReference>
<dbReference type="InterPro" id="IPR014001">
    <property type="entry name" value="Helicase_ATP-bd"/>
</dbReference>
<keyword evidence="1 7" id="KW-0547">Nucleotide-binding</keyword>
<evidence type="ECO:0000256" key="4">
    <source>
        <dbReference type="ARBA" id="ARBA00022840"/>
    </source>
</evidence>
<feature type="region of interest" description="Disordered" evidence="9">
    <location>
        <begin position="1"/>
        <end position="25"/>
    </location>
</feature>
<dbReference type="PANTHER" id="PTHR24031">
    <property type="entry name" value="RNA HELICASE"/>
    <property type="match status" value="1"/>
</dbReference>
<dbReference type="InterPro" id="IPR000629">
    <property type="entry name" value="RNA-helicase_DEAD-box_CS"/>
</dbReference>
<dbReference type="CDD" id="cd18787">
    <property type="entry name" value="SF2_C_DEAD"/>
    <property type="match status" value="1"/>
</dbReference>
<accession>A0A158Q3G0</accession>
<dbReference type="Gene3D" id="3.40.50.300">
    <property type="entry name" value="P-loop containing nucleotide triphosphate hydrolases"/>
    <property type="match status" value="2"/>
</dbReference>
<comment type="similarity">
    <text evidence="7">Belongs to the DEAD box helicase family.</text>
</comment>